<dbReference type="EMBL" id="CP055900">
    <property type="protein sequence ID" value="QKX59456.1"/>
    <property type="molecule type" value="Genomic_DNA"/>
</dbReference>
<keyword evidence="2 4" id="KW-0802">TPR repeat</keyword>
<evidence type="ECO:0000256" key="3">
    <source>
        <dbReference type="ARBA" id="ARBA00023602"/>
    </source>
</evidence>
<feature type="repeat" description="TPR" evidence="4">
    <location>
        <begin position="209"/>
        <end position="242"/>
    </location>
</feature>
<evidence type="ECO:0000259" key="6">
    <source>
        <dbReference type="Pfam" id="PF18972"/>
    </source>
</evidence>
<dbReference type="GO" id="GO:0006457">
    <property type="term" value="P:protein folding"/>
    <property type="evidence" value="ECO:0007669"/>
    <property type="project" value="TreeGrafter"/>
</dbReference>
<dbReference type="GO" id="GO:0030544">
    <property type="term" value="F:Hsp70 protein binding"/>
    <property type="evidence" value="ECO:0007669"/>
    <property type="project" value="TreeGrafter"/>
</dbReference>
<dbReference type="KEGG" id="trg:TRUGW13939_06590"/>
<feature type="compositionally biased region" description="Acidic residues" evidence="5">
    <location>
        <begin position="1"/>
        <end position="13"/>
    </location>
</feature>
<dbReference type="PROSITE" id="PS50005">
    <property type="entry name" value="TPR"/>
    <property type="match status" value="1"/>
</dbReference>
<feature type="compositionally biased region" description="Pro residues" evidence="5">
    <location>
        <begin position="16"/>
        <end position="29"/>
    </location>
</feature>
<dbReference type="PANTHER" id="PTHR46035:SF1">
    <property type="entry name" value="TETRATRICOPEPTIDE REPEAT PROTEIN 4"/>
    <property type="match status" value="1"/>
</dbReference>
<feature type="region of interest" description="Disordered" evidence="5">
    <location>
        <begin position="1"/>
        <end position="40"/>
    </location>
</feature>
<dbReference type="GO" id="GO:0051879">
    <property type="term" value="F:Hsp90 protein binding"/>
    <property type="evidence" value="ECO:0007669"/>
    <property type="project" value="InterPro"/>
</dbReference>
<evidence type="ECO:0000313" key="8">
    <source>
        <dbReference type="Proteomes" id="UP000509510"/>
    </source>
</evidence>
<evidence type="ECO:0000256" key="2">
    <source>
        <dbReference type="ARBA" id="ARBA00022803"/>
    </source>
</evidence>
<dbReference type="SMART" id="SM00028">
    <property type="entry name" value="TPR"/>
    <property type="match status" value="3"/>
</dbReference>
<dbReference type="Pfam" id="PF18972">
    <property type="entry name" value="Wheel"/>
    <property type="match status" value="1"/>
</dbReference>
<dbReference type="Gene3D" id="1.25.40.10">
    <property type="entry name" value="Tetratricopeptide repeat domain"/>
    <property type="match status" value="1"/>
</dbReference>
<gene>
    <name evidence="7" type="ORF">TRUGW13939_06590</name>
</gene>
<dbReference type="AlphaFoldDB" id="A0A7H8R0A9"/>
<organism evidence="7 8">
    <name type="scientific">Talaromyces rugulosus</name>
    <name type="common">Penicillium rugulosum</name>
    <dbReference type="NCBI Taxonomy" id="121627"/>
    <lineage>
        <taxon>Eukaryota</taxon>
        <taxon>Fungi</taxon>
        <taxon>Dikarya</taxon>
        <taxon>Ascomycota</taxon>
        <taxon>Pezizomycotina</taxon>
        <taxon>Eurotiomycetes</taxon>
        <taxon>Eurotiomycetidae</taxon>
        <taxon>Eurotiales</taxon>
        <taxon>Trichocomaceae</taxon>
        <taxon>Talaromyces</taxon>
        <taxon>Talaromyces sect. Islandici</taxon>
    </lineage>
</organism>
<keyword evidence="1" id="KW-0677">Repeat</keyword>
<accession>A0A7H8R0A9</accession>
<dbReference type="PANTHER" id="PTHR46035">
    <property type="entry name" value="TETRATRICOPEPTIDE REPEAT PROTEIN 4"/>
    <property type="match status" value="1"/>
</dbReference>
<proteinExistence type="inferred from homology"/>
<evidence type="ECO:0000313" key="7">
    <source>
        <dbReference type="EMBL" id="QKX59456.1"/>
    </source>
</evidence>
<protein>
    <recommendedName>
        <fullName evidence="6">Cns1/TTC4 wheel domain-containing protein</fullName>
    </recommendedName>
</protein>
<evidence type="ECO:0000256" key="4">
    <source>
        <dbReference type="PROSITE-ProRule" id="PRU00339"/>
    </source>
</evidence>
<dbReference type="SUPFAM" id="SSF48452">
    <property type="entry name" value="TPR-like"/>
    <property type="match status" value="1"/>
</dbReference>
<dbReference type="InterPro" id="IPR044059">
    <property type="entry name" value="Csn1/TTC4_wheel"/>
</dbReference>
<dbReference type="CDD" id="cd21381">
    <property type="entry name" value="CTWD_TTC4"/>
    <property type="match status" value="1"/>
</dbReference>
<dbReference type="Proteomes" id="UP000509510">
    <property type="component" value="Chromosome III"/>
</dbReference>
<evidence type="ECO:0000256" key="5">
    <source>
        <dbReference type="SAM" id="MobiDB-lite"/>
    </source>
</evidence>
<feature type="domain" description="Cns1/TTC4 wheel" evidence="6">
    <location>
        <begin position="310"/>
        <end position="420"/>
    </location>
</feature>
<dbReference type="RefSeq" id="XP_035345634.1">
    <property type="nucleotide sequence ID" value="XM_035489741.1"/>
</dbReference>
<reference evidence="8" key="1">
    <citation type="submission" date="2020-06" db="EMBL/GenBank/DDBJ databases">
        <title>A chromosome-scale genome assembly of Talaromyces rugulosus W13939.</title>
        <authorList>
            <person name="Wang B."/>
            <person name="Guo L."/>
            <person name="Ye K."/>
            <person name="Wang L."/>
        </authorList>
    </citation>
    <scope>NUCLEOTIDE SEQUENCE [LARGE SCALE GENOMIC DNA]</scope>
    <source>
        <strain evidence="8">W13939</strain>
    </source>
</reference>
<keyword evidence="8" id="KW-1185">Reference proteome</keyword>
<name>A0A7H8R0A9_TALRU</name>
<dbReference type="GO" id="GO:0005634">
    <property type="term" value="C:nucleus"/>
    <property type="evidence" value="ECO:0007669"/>
    <property type="project" value="TreeGrafter"/>
</dbReference>
<dbReference type="InterPro" id="IPR019734">
    <property type="entry name" value="TPR_rpt"/>
</dbReference>
<sequence>MGQVEELPDDYDESQAPPPPPAEPAPPAAEQPGIPASVLANNIPFPIKEDKIKNADPMAPEMPPAMAAIRSYTADELADMMKKTPLFMTELDSEEAQNNELLQALNALQFEGTRGDVAASFREQGNEAAKLKQWIDAKEFYTKAIAMLNVKPEDDKWEKPTDLAKEAKLQREAREACHANRALCNLELGNYRMTILDCAEALKVNPKNVKAYYRSSMALLKLDKISEAEDTTLRGLAIDPSNKALKLVSEKIASRKTVLEAVAARKQAEQERKERETQLLNTALEARQIRVRTTDKQPNMEDASVHLTPDPLSPESTLVFPTMILYPLHAQTDFVKAFSEMDCVADHLEYLLPLPWDEDKEYRVGSVDCYMETVTGGLIKVGKKLPLLKILSGGKVEVVDELIKIMVVPSAKAQTFIQEFKERKK</sequence>
<evidence type="ECO:0000256" key="1">
    <source>
        <dbReference type="ARBA" id="ARBA00022737"/>
    </source>
</evidence>
<dbReference type="OrthoDB" id="420195at2759"/>
<dbReference type="GO" id="GO:0005829">
    <property type="term" value="C:cytosol"/>
    <property type="evidence" value="ECO:0007669"/>
    <property type="project" value="TreeGrafter"/>
</dbReference>
<dbReference type="GeneID" id="55994085"/>
<comment type="similarity">
    <text evidence="3">Belongs to the TTC4 family.</text>
</comment>
<dbReference type="InterPro" id="IPR011990">
    <property type="entry name" value="TPR-like_helical_dom_sf"/>
</dbReference>
<dbReference type="FunFam" id="1.25.40.10:FF:000611">
    <property type="entry name" value="TPR repeat protein"/>
    <property type="match status" value="1"/>
</dbReference>